<evidence type="ECO:0000256" key="1">
    <source>
        <dbReference type="SAM" id="Phobius"/>
    </source>
</evidence>
<dbReference type="InterPro" id="IPR025698">
    <property type="entry name" value="2TM_dom"/>
</dbReference>
<evidence type="ECO:0000259" key="2">
    <source>
        <dbReference type="Pfam" id="PF13239"/>
    </source>
</evidence>
<accession>A0A1Y1T3G1</accession>
<dbReference type="Proteomes" id="UP000192746">
    <property type="component" value="Unassembled WGS sequence"/>
</dbReference>
<evidence type="ECO:0000313" key="3">
    <source>
        <dbReference type="EMBL" id="ORL45566.1"/>
    </source>
</evidence>
<sequence>MKNSEEKYIEARKKVQKMKDFYTHLMVFIVVNLFLFGINWYTIDLQYPWFLWVLFGWGIGLAFDYLKAFDKNPMFNKDWEERKINEYMNKDQQQDQQRWE</sequence>
<dbReference type="STRING" id="1185767.IIF7_10153"/>
<organism evidence="3 4">
    <name type="scientific">Zunongwangia atlantica 22II14-10F7</name>
    <dbReference type="NCBI Taxonomy" id="1185767"/>
    <lineage>
        <taxon>Bacteria</taxon>
        <taxon>Pseudomonadati</taxon>
        <taxon>Bacteroidota</taxon>
        <taxon>Flavobacteriia</taxon>
        <taxon>Flavobacteriales</taxon>
        <taxon>Flavobacteriaceae</taxon>
        <taxon>Zunongwangia</taxon>
    </lineage>
</organism>
<name>A0A1Y1T3G1_9FLAO</name>
<feature type="transmembrane region" description="Helical" evidence="1">
    <location>
        <begin position="49"/>
        <end position="66"/>
    </location>
</feature>
<dbReference type="RefSeq" id="WP_084841573.1">
    <property type="nucleotide sequence ID" value="NZ_ARYN01000008.1"/>
</dbReference>
<feature type="transmembrane region" description="Helical" evidence="1">
    <location>
        <begin position="21"/>
        <end position="43"/>
    </location>
</feature>
<keyword evidence="1" id="KW-0812">Transmembrane</keyword>
<proteinExistence type="predicted"/>
<evidence type="ECO:0000313" key="4">
    <source>
        <dbReference type="Proteomes" id="UP000192746"/>
    </source>
</evidence>
<keyword evidence="4" id="KW-1185">Reference proteome</keyword>
<reference evidence="3 4" key="1">
    <citation type="submission" date="2013-04" db="EMBL/GenBank/DDBJ databases">
        <title>Zunongwangia sp. 22II14-10F7 Genome Sequencing.</title>
        <authorList>
            <person name="Lai Q."/>
            <person name="Shao Z."/>
        </authorList>
    </citation>
    <scope>NUCLEOTIDE SEQUENCE [LARGE SCALE GENOMIC DNA]</scope>
    <source>
        <strain evidence="3 4">22II14-10F7</strain>
    </source>
</reference>
<protein>
    <recommendedName>
        <fullName evidence="2">2TM domain-containing protein</fullName>
    </recommendedName>
</protein>
<feature type="domain" description="2TM" evidence="2">
    <location>
        <begin position="10"/>
        <end position="89"/>
    </location>
</feature>
<dbReference type="AlphaFoldDB" id="A0A1Y1T3G1"/>
<keyword evidence="1" id="KW-0472">Membrane</keyword>
<keyword evidence="1" id="KW-1133">Transmembrane helix</keyword>
<dbReference type="Pfam" id="PF13239">
    <property type="entry name" value="2TM"/>
    <property type="match status" value="1"/>
</dbReference>
<dbReference type="OrthoDB" id="8965954at2"/>
<gene>
    <name evidence="3" type="ORF">IIF7_10153</name>
</gene>
<comment type="caution">
    <text evidence="3">The sequence shown here is derived from an EMBL/GenBank/DDBJ whole genome shotgun (WGS) entry which is preliminary data.</text>
</comment>
<dbReference type="EMBL" id="ARYN01000008">
    <property type="protein sequence ID" value="ORL45566.1"/>
    <property type="molecule type" value="Genomic_DNA"/>
</dbReference>